<reference evidence="1" key="1">
    <citation type="submission" date="2014-12" db="EMBL/GenBank/DDBJ databases">
        <title>Insight into the proteome of Arion vulgaris.</title>
        <authorList>
            <person name="Aradska J."/>
            <person name="Bulat T."/>
            <person name="Smidak R."/>
            <person name="Sarate P."/>
            <person name="Gangsoo J."/>
            <person name="Sialana F."/>
            <person name="Bilban M."/>
            <person name="Lubec G."/>
        </authorList>
    </citation>
    <scope>NUCLEOTIDE SEQUENCE</scope>
    <source>
        <tissue evidence="1">Skin</tissue>
    </source>
</reference>
<organism evidence="1">
    <name type="scientific">Arion vulgaris</name>
    <dbReference type="NCBI Taxonomy" id="1028688"/>
    <lineage>
        <taxon>Eukaryota</taxon>
        <taxon>Metazoa</taxon>
        <taxon>Spiralia</taxon>
        <taxon>Lophotrochozoa</taxon>
        <taxon>Mollusca</taxon>
        <taxon>Gastropoda</taxon>
        <taxon>Heterobranchia</taxon>
        <taxon>Euthyneura</taxon>
        <taxon>Panpulmonata</taxon>
        <taxon>Eupulmonata</taxon>
        <taxon>Stylommatophora</taxon>
        <taxon>Helicina</taxon>
        <taxon>Arionoidea</taxon>
        <taxon>Arionidae</taxon>
        <taxon>Arion</taxon>
    </lineage>
</organism>
<gene>
    <name evidence="1" type="primary">ORF30298</name>
</gene>
<sequence>VNQPGLLGPRPNILPLQGANQSVPFRFSNFNPSGRQQVSTVSNSGTIHNLTPLSALGQPRYSSVHFNFPSSQSR</sequence>
<name>A0A0B6YMX1_9EUPU</name>
<dbReference type="EMBL" id="HACG01010627">
    <property type="protein sequence ID" value="CEK57492.1"/>
    <property type="molecule type" value="Transcribed_RNA"/>
</dbReference>
<feature type="non-terminal residue" evidence="1">
    <location>
        <position position="1"/>
    </location>
</feature>
<feature type="non-terminal residue" evidence="1">
    <location>
        <position position="74"/>
    </location>
</feature>
<proteinExistence type="predicted"/>
<evidence type="ECO:0000313" key="1">
    <source>
        <dbReference type="EMBL" id="CEK57492.1"/>
    </source>
</evidence>
<protein>
    <submittedName>
        <fullName evidence="1">Uncharacterized protein</fullName>
    </submittedName>
</protein>
<accession>A0A0B6YMX1</accession>
<dbReference type="AlphaFoldDB" id="A0A0B6YMX1"/>